<keyword evidence="2" id="KW-0805">Transcription regulation</keyword>
<evidence type="ECO:0000313" key="6">
    <source>
        <dbReference type="Proteomes" id="UP000590740"/>
    </source>
</evidence>
<comment type="caution">
    <text evidence="5">The sequence shown here is derived from an EMBL/GenBank/DDBJ whole genome shotgun (WGS) entry which is preliminary data.</text>
</comment>
<keyword evidence="4" id="KW-0804">Transcription</keyword>
<keyword evidence="6" id="KW-1185">Reference proteome</keyword>
<comment type="similarity">
    <text evidence="1">Belongs to the BlaI transcriptional regulatory family.</text>
</comment>
<accession>A0A7W8DLS1</accession>
<evidence type="ECO:0000256" key="1">
    <source>
        <dbReference type="ARBA" id="ARBA00011046"/>
    </source>
</evidence>
<evidence type="ECO:0000256" key="2">
    <source>
        <dbReference type="ARBA" id="ARBA00023015"/>
    </source>
</evidence>
<dbReference type="GO" id="GO:0045892">
    <property type="term" value="P:negative regulation of DNA-templated transcription"/>
    <property type="evidence" value="ECO:0007669"/>
    <property type="project" value="InterPro"/>
</dbReference>
<organism evidence="5 6">
    <name type="scientific">Prosthecobacter vanneervenii</name>
    <dbReference type="NCBI Taxonomy" id="48466"/>
    <lineage>
        <taxon>Bacteria</taxon>
        <taxon>Pseudomonadati</taxon>
        <taxon>Verrucomicrobiota</taxon>
        <taxon>Verrucomicrobiia</taxon>
        <taxon>Verrucomicrobiales</taxon>
        <taxon>Verrucomicrobiaceae</taxon>
        <taxon>Prosthecobacter</taxon>
    </lineage>
</organism>
<evidence type="ECO:0000256" key="3">
    <source>
        <dbReference type="ARBA" id="ARBA00023125"/>
    </source>
</evidence>
<sequence>MSDPSQLSRRERQIMNVLHAEGSATVAAVQAQLPDPPTDMAVRRLMHILEEKGHVKRLRKEGREVIYAPAQSKARAGMNALKQVLDTFFGGAVDEALAAHLTRKDAALTDEQAQRIQKLIDEAKREGR</sequence>
<dbReference type="Pfam" id="PF03965">
    <property type="entry name" value="Penicillinase_R"/>
    <property type="match status" value="1"/>
</dbReference>
<proteinExistence type="inferred from homology"/>
<dbReference type="RefSeq" id="WP_184342292.1">
    <property type="nucleotide sequence ID" value="NZ_JACHIG010000010.1"/>
</dbReference>
<dbReference type="GO" id="GO:0003677">
    <property type="term" value="F:DNA binding"/>
    <property type="evidence" value="ECO:0007669"/>
    <property type="project" value="UniProtKB-KW"/>
</dbReference>
<dbReference type="Proteomes" id="UP000590740">
    <property type="component" value="Unassembled WGS sequence"/>
</dbReference>
<dbReference type="EMBL" id="JACHIG010000010">
    <property type="protein sequence ID" value="MBB5034457.1"/>
    <property type="molecule type" value="Genomic_DNA"/>
</dbReference>
<evidence type="ECO:0000256" key="4">
    <source>
        <dbReference type="ARBA" id="ARBA00023163"/>
    </source>
</evidence>
<gene>
    <name evidence="5" type="ORF">HNQ65_004062</name>
</gene>
<dbReference type="InterPro" id="IPR036388">
    <property type="entry name" value="WH-like_DNA-bd_sf"/>
</dbReference>
<name>A0A7W8DLS1_9BACT</name>
<dbReference type="AlphaFoldDB" id="A0A7W8DLS1"/>
<dbReference type="InterPro" id="IPR036390">
    <property type="entry name" value="WH_DNA-bd_sf"/>
</dbReference>
<keyword evidence="3" id="KW-0238">DNA-binding</keyword>
<dbReference type="InterPro" id="IPR005650">
    <property type="entry name" value="BlaI_family"/>
</dbReference>
<dbReference type="Gene3D" id="1.10.10.10">
    <property type="entry name" value="Winged helix-like DNA-binding domain superfamily/Winged helix DNA-binding domain"/>
    <property type="match status" value="1"/>
</dbReference>
<reference evidence="5 6" key="1">
    <citation type="submission" date="2020-08" db="EMBL/GenBank/DDBJ databases">
        <title>Genomic Encyclopedia of Type Strains, Phase IV (KMG-IV): sequencing the most valuable type-strain genomes for metagenomic binning, comparative biology and taxonomic classification.</title>
        <authorList>
            <person name="Goeker M."/>
        </authorList>
    </citation>
    <scope>NUCLEOTIDE SEQUENCE [LARGE SCALE GENOMIC DNA]</scope>
    <source>
        <strain evidence="5 6">DSM 12252</strain>
    </source>
</reference>
<evidence type="ECO:0000313" key="5">
    <source>
        <dbReference type="EMBL" id="MBB5034457.1"/>
    </source>
</evidence>
<protein>
    <submittedName>
        <fullName evidence="5">Putative transcriptional regulator</fullName>
    </submittedName>
</protein>
<dbReference type="SUPFAM" id="SSF46785">
    <property type="entry name" value="Winged helix' DNA-binding domain"/>
    <property type="match status" value="1"/>
</dbReference>